<reference evidence="6 8" key="1">
    <citation type="submission" date="2015-09" db="EMBL/GenBank/DDBJ databases">
        <authorList>
            <consortium name="Pathogen Informatics"/>
        </authorList>
    </citation>
    <scope>NUCLEOTIDE SEQUENCE [LARGE SCALE GENOMIC DNA]</scope>
    <source>
        <strain evidence="6 8">2789STDY5834846</strain>
    </source>
</reference>
<name>A0A174ICP2_9BACE</name>
<dbReference type="Proteomes" id="UP000095606">
    <property type="component" value="Unassembled WGS sequence"/>
</dbReference>
<feature type="chain" id="PRO_5008024199" evidence="4">
    <location>
        <begin position="25"/>
        <end position="693"/>
    </location>
</feature>
<evidence type="ECO:0000313" key="6">
    <source>
        <dbReference type="EMBL" id="CUO84973.1"/>
    </source>
</evidence>
<accession>A0A174ICP2</accession>
<dbReference type="SUPFAM" id="SSF51445">
    <property type="entry name" value="(Trans)glycosidases"/>
    <property type="match status" value="1"/>
</dbReference>
<keyword evidence="4" id="KW-0732">Signal</keyword>
<dbReference type="CDD" id="cd11316">
    <property type="entry name" value="AmyAc_bac2_AmyA"/>
    <property type="match status" value="1"/>
</dbReference>
<dbReference type="Proteomes" id="UP001060104">
    <property type="component" value="Chromosome"/>
</dbReference>
<dbReference type="Gene3D" id="2.60.40.10">
    <property type="entry name" value="Immunoglobulins"/>
    <property type="match status" value="1"/>
</dbReference>
<sequence length="693" mass="78058">MKKHLHFLSLLWLSMLLAFMTACSDDKNITEPTPDPEPPVEGQWTALAASPDTWDETKRADISYQLLVYSFADSDGDGYGDLNGITQKLDYINQLGVKAIWLSPIHPCMSYHGYDVTDYTKVNPKLGTESDFDRLVTEAHNRGIKIYLDYVMNHTGTDHPWFTEACSSSESPYRNYYSFSEDPKTDIAAGKIDMITQEGTAGYNAAEWFQVSDETSAVKGLLKFTLDWSNASSPTLIVTTGAKADEDNPDTGTTNAKYLYYGDGICKKFYDKGKNNLYELTVDFESTWGLLIRTSNDSSWPAGTKYGASSSSEKVTLNKEFKLTNAGTPANIMFDSQQITYFHSHFCTDWFADLNYGPVDQAGESPAYQAIADAAKGWIARGVDGLRLDAVKHIYHSETSEENPRFLKMFYEDMNACYKQQGHTDDFYMVGEVLSEYDKVAPYYKGLPALFDFSFWYRLEWGINNSTGCYFAKDILSYQQKYAGYRSDYIEATKLSNHDEDRTSSKLGKSADKCKLAASVLLTSAGHPYIYYGEELGLYGTKDNGDEYVRSPMLWGDSYTTNYTDKTDATVSKNVKTVADQQTDAHSLLNIYLTLTRLRNTYPALAEGSMTKHSVYNESQEKDYKPIAAWYMTKDQEKLLVIHNFSGTAMQLPLTDKIEKVLFVNGEAQQNTDNDNYTLKLGGYASVVFRLSN</sequence>
<keyword evidence="2 6" id="KW-0378">Hydrolase</keyword>
<evidence type="ECO:0000256" key="4">
    <source>
        <dbReference type="SAM" id="SignalP"/>
    </source>
</evidence>
<dbReference type="PANTHER" id="PTHR10357:SF179">
    <property type="entry name" value="NEUTRAL AND BASIC AMINO ACID TRANSPORT PROTEIN RBAT"/>
    <property type="match status" value="1"/>
</dbReference>
<dbReference type="InterPro" id="IPR017853">
    <property type="entry name" value="GH"/>
</dbReference>
<keyword evidence="3 6" id="KW-0326">Glycosidase</keyword>
<dbReference type="EMBL" id="CP103141">
    <property type="protein sequence ID" value="UVQ76291.1"/>
    <property type="molecule type" value="Genomic_DNA"/>
</dbReference>
<dbReference type="PANTHER" id="PTHR10357">
    <property type="entry name" value="ALPHA-AMYLASE FAMILY MEMBER"/>
    <property type="match status" value="1"/>
</dbReference>
<dbReference type="AlphaFoldDB" id="A0A174ICP2"/>
<gene>
    <name evidence="6" type="primary">susG</name>
    <name evidence="6" type="ORF">ERS852461_01284</name>
    <name evidence="7" type="ORF">NXY30_07920</name>
</gene>
<dbReference type="Gene3D" id="2.60.40.1180">
    <property type="entry name" value="Golgi alpha-mannosidase II"/>
    <property type="match status" value="1"/>
</dbReference>
<dbReference type="InterPro" id="IPR006047">
    <property type="entry name" value="GH13_cat_dom"/>
</dbReference>
<dbReference type="GO" id="GO:0009313">
    <property type="term" value="P:oligosaccharide catabolic process"/>
    <property type="evidence" value="ECO:0007669"/>
    <property type="project" value="TreeGrafter"/>
</dbReference>
<dbReference type="Pfam" id="PF00128">
    <property type="entry name" value="Alpha-amylase"/>
    <property type="match status" value="2"/>
</dbReference>
<dbReference type="SUPFAM" id="SSF51011">
    <property type="entry name" value="Glycosyl hydrolase domain"/>
    <property type="match status" value="1"/>
</dbReference>
<dbReference type="GO" id="GO:0004556">
    <property type="term" value="F:alpha-amylase activity"/>
    <property type="evidence" value="ECO:0007669"/>
    <property type="project" value="UniProtKB-EC"/>
</dbReference>
<evidence type="ECO:0000313" key="9">
    <source>
        <dbReference type="Proteomes" id="UP001060104"/>
    </source>
</evidence>
<dbReference type="InterPro" id="IPR013783">
    <property type="entry name" value="Ig-like_fold"/>
</dbReference>
<protein>
    <submittedName>
        <fullName evidence="6 7">Alpha-amylase</fullName>
        <ecNumber evidence="6">3.2.1.1</ecNumber>
    </submittedName>
</protein>
<dbReference type="InterPro" id="IPR045857">
    <property type="entry name" value="O16G_dom_2"/>
</dbReference>
<dbReference type="SMART" id="SM00642">
    <property type="entry name" value="Aamy"/>
    <property type="match status" value="1"/>
</dbReference>
<evidence type="ECO:0000256" key="3">
    <source>
        <dbReference type="ARBA" id="ARBA00023295"/>
    </source>
</evidence>
<dbReference type="EC" id="3.2.1.1" evidence="6"/>
<dbReference type="FunFam" id="2.60.40.1180:FF:000195">
    <property type="entry name" value="Alpha-amylase SusG"/>
    <property type="match status" value="1"/>
</dbReference>
<dbReference type="PROSITE" id="PS51257">
    <property type="entry name" value="PROKAR_LIPOPROTEIN"/>
    <property type="match status" value="1"/>
</dbReference>
<dbReference type="InterPro" id="IPR056300">
    <property type="entry name" value="SusG-like_C"/>
</dbReference>
<dbReference type="InterPro" id="IPR013780">
    <property type="entry name" value="Glyco_hydro_b"/>
</dbReference>
<reference evidence="7" key="2">
    <citation type="submission" date="2022-08" db="EMBL/GenBank/DDBJ databases">
        <title>Genome Sequencing of Bacteroides fragilis Group Isolates with Nanopore Technology.</title>
        <authorList>
            <person name="Tisza M.J."/>
            <person name="Smith D."/>
            <person name="Dekker J.P."/>
        </authorList>
    </citation>
    <scope>NUCLEOTIDE SEQUENCE</scope>
    <source>
        <strain evidence="7">BFG-527</strain>
    </source>
</reference>
<dbReference type="InterPro" id="IPR048755">
    <property type="entry name" value="SusG_CBM58"/>
</dbReference>
<proteinExistence type="inferred from homology"/>
<dbReference type="Pfam" id="PF23915">
    <property type="entry name" value="SusG_C"/>
    <property type="match status" value="1"/>
</dbReference>
<organism evidence="6 8">
    <name type="scientific">Bacteroides faecis</name>
    <dbReference type="NCBI Taxonomy" id="674529"/>
    <lineage>
        <taxon>Bacteria</taxon>
        <taxon>Pseudomonadati</taxon>
        <taxon>Bacteroidota</taxon>
        <taxon>Bacteroidia</taxon>
        <taxon>Bacteroidales</taxon>
        <taxon>Bacteroidaceae</taxon>
        <taxon>Bacteroides</taxon>
    </lineage>
</organism>
<dbReference type="Gene3D" id="3.20.20.80">
    <property type="entry name" value="Glycosidases"/>
    <property type="match status" value="2"/>
</dbReference>
<feature type="signal peptide" evidence="4">
    <location>
        <begin position="1"/>
        <end position="24"/>
    </location>
</feature>
<feature type="domain" description="Glycosyl hydrolase family 13 catalytic" evidence="5">
    <location>
        <begin position="65"/>
        <end position="599"/>
    </location>
</feature>
<dbReference type="Pfam" id="PF20756">
    <property type="entry name" value="SusG_CBM58"/>
    <property type="match status" value="1"/>
</dbReference>
<comment type="similarity">
    <text evidence="1">Belongs to the glycosyl hydrolase 13 family.</text>
</comment>
<dbReference type="GeneID" id="69588456"/>
<keyword evidence="9" id="KW-1185">Reference proteome</keyword>
<evidence type="ECO:0000256" key="1">
    <source>
        <dbReference type="ARBA" id="ARBA00008061"/>
    </source>
</evidence>
<dbReference type="RefSeq" id="WP_055269114.1">
    <property type="nucleotide sequence ID" value="NZ_CAXKYA010000002.1"/>
</dbReference>
<evidence type="ECO:0000259" key="5">
    <source>
        <dbReference type="SMART" id="SM00642"/>
    </source>
</evidence>
<evidence type="ECO:0000256" key="2">
    <source>
        <dbReference type="ARBA" id="ARBA00022801"/>
    </source>
</evidence>
<dbReference type="Gene3D" id="3.90.400.10">
    <property type="entry name" value="Oligo-1,6-glucosidase, Domain 2"/>
    <property type="match status" value="1"/>
</dbReference>
<evidence type="ECO:0000313" key="8">
    <source>
        <dbReference type="Proteomes" id="UP000095606"/>
    </source>
</evidence>
<dbReference type="CDD" id="cd12961">
    <property type="entry name" value="CBM58_SusG"/>
    <property type="match status" value="1"/>
</dbReference>
<evidence type="ECO:0000313" key="7">
    <source>
        <dbReference type="EMBL" id="UVQ76291.1"/>
    </source>
</evidence>
<dbReference type="EMBL" id="CZAE01000004">
    <property type="protein sequence ID" value="CUO84973.1"/>
    <property type="molecule type" value="Genomic_DNA"/>
</dbReference>